<gene>
    <name evidence="2" type="ORF">C1C91_13415</name>
</gene>
<dbReference type="AlphaFoldDB" id="A0A3G9I6K1"/>
<protein>
    <submittedName>
        <fullName evidence="2">Uncharacterized protein</fullName>
    </submittedName>
</protein>
<sequence>MMLPPDVWRSAMPAGGCREWLSALTSSVITGAVVAAKVRRHGLAGEHGRRDYRHWRQQSNGPDNDSVQTTEAIETVKETGSAFEPDIHRTDGQPGRARPHLVGHH</sequence>
<organism evidence="2 3">
    <name type="scientific">Aeromonas caviae</name>
    <name type="common">Aeromonas punctata</name>
    <dbReference type="NCBI Taxonomy" id="648"/>
    <lineage>
        <taxon>Bacteria</taxon>
        <taxon>Pseudomonadati</taxon>
        <taxon>Pseudomonadota</taxon>
        <taxon>Gammaproteobacteria</taxon>
        <taxon>Aeromonadales</taxon>
        <taxon>Aeromonadaceae</taxon>
        <taxon>Aeromonas</taxon>
    </lineage>
</organism>
<feature type="region of interest" description="Disordered" evidence="1">
    <location>
        <begin position="44"/>
        <end position="105"/>
    </location>
</feature>
<feature type="compositionally biased region" description="Polar residues" evidence="1">
    <location>
        <begin position="57"/>
        <end position="72"/>
    </location>
</feature>
<dbReference type="Proteomes" id="UP000266778">
    <property type="component" value="Chromosome"/>
</dbReference>
<name>A0A3G9I6K1_AERCA</name>
<proteinExistence type="predicted"/>
<evidence type="ECO:0000313" key="2">
    <source>
        <dbReference type="EMBL" id="AXB05862.1"/>
    </source>
</evidence>
<reference evidence="2" key="1">
    <citation type="journal article" date="2019" name="J Environ">
        <title>Genetic characterization and potential molecular dissemination mechanism of tet (31) gene in Aeromonas caviae from an oxytetracycline wastewater treatment system.</title>
        <authorList>
            <person name="Shi Y."/>
            <person name="Tian Z."/>
            <person name="Leclercq S.O."/>
            <person name="Zhang H."/>
            <person name="Yang M."/>
            <person name="Zhang Y."/>
        </authorList>
    </citation>
    <scope>NUCLEOTIDE SEQUENCE</scope>
    <source>
        <strain evidence="2">T25-39</strain>
    </source>
</reference>
<dbReference type="EMBL" id="CP025706">
    <property type="protein sequence ID" value="AXB05862.1"/>
    <property type="molecule type" value="Genomic_DNA"/>
</dbReference>
<accession>A0A3G9I6K1</accession>
<evidence type="ECO:0000256" key="1">
    <source>
        <dbReference type="SAM" id="MobiDB-lite"/>
    </source>
</evidence>
<evidence type="ECO:0000313" key="3">
    <source>
        <dbReference type="Proteomes" id="UP000266778"/>
    </source>
</evidence>